<proteinExistence type="predicted"/>
<dbReference type="Pfam" id="PF16357">
    <property type="entry name" value="PepSY_TM_like_2"/>
    <property type="match status" value="1"/>
</dbReference>
<comment type="caution">
    <text evidence="2">The sequence shown here is derived from an EMBL/GenBank/DDBJ whole genome shotgun (WGS) entry which is preliminary data.</text>
</comment>
<dbReference type="PANTHER" id="PTHR40115">
    <property type="entry name" value="INNER MEMBRANE PROTEIN WITH PEPSY TM HELIX"/>
    <property type="match status" value="1"/>
</dbReference>
<dbReference type="RefSeq" id="WP_347611524.1">
    <property type="nucleotide sequence ID" value="NZ_JBDPZC010000008.1"/>
</dbReference>
<dbReference type="Proteomes" id="UP001462640">
    <property type="component" value="Unassembled WGS sequence"/>
</dbReference>
<keyword evidence="1" id="KW-0472">Membrane</keyword>
<keyword evidence="1" id="KW-1133">Transmembrane helix</keyword>
<feature type="transmembrane region" description="Helical" evidence="1">
    <location>
        <begin position="193"/>
        <end position="211"/>
    </location>
</feature>
<dbReference type="PANTHER" id="PTHR40115:SF1">
    <property type="entry name" value="INNER MEMBRANE PROTEIN WITH PEPSY TM HELIX"/>
    <property type="match status" value="1"/>
</dbReference>
<reference evidence="2 3" key="1">
    <citation type="submission" date="2024-05" db="EMBL/GenBank/DDBJ databases">
        <title>Roseateles sp. 2.12 16S ribosomal RNA gene Genome sequencing and assembly.</title>
        <authorList>
            <person name="Woo H."/>
        </authorList>
    </citation>
    <scope>NUCLEOTIDE SEQUENCE [LARGE SCALE GENOMIC DNA]</scope>
    <source>
        <strain evidence="2 3">2.12</strain>
    </source>
</reference>
<gene>
    <name evidence="2" type="ORF">ABDJ40_16790</name>
</gene>
<feature type="transmembrane region" description="Helical" evidence="1">
    <location>
        <begin position="23"/>
        <end position="45"/>
    </location>
</feature>
<dbReference type="InterPro" id="IPR032307">
    <property type="entry name" value="PepSY_TM-like_2"/>
</dbReference>
<evidence type="ECO:0000256" key="1">
    <source>
        <dbReference type="SAM" id="Phobius"/>
    </source>
</evidence>
<name>A0ABV0GHC5_9BURK</name>
<accession>A0ABV0GHC5</accession>
<evidence type="ECO:0000313" key="3">
    <source>
        <dbReference type="Proteomes" id="UP001462640"/>
    </source>
</evidence>
<dbReference type="EMBL" id="JBDPZC010000008">
    <property type="protein sequence ID" value="MEO3714425.1"/>
    <property type="molecule type" value="Genomic_DNA"/>
</dbReference>
<keyword evidence="1" id="KW-0812">Transmembrane</keyword>
<protein>
    <submittedName>
        <fullName evidence="2">PepSY-associated TM helix domain-containing protein</fullName>
    </submittedName>
</protein>
<organism evidence="2 3">
    <name type="scientific">Roseateles flavus</name>
    <dbReference type="NCBI Taxonomy" id="3149041"/>
    <lineage>
        <taxon>Bacteria</taxon>
        <taxon>Pseudomonadati</taxon>
        <taxon>Pseudomonadota</taxon>
        <taxon>Betaproteobacteria</taxon>
        <taxon>Burkholderiales</taxon>
        <taxon>Sphaerotilaceae</taxon>
        <taxon>Roseateles</taxon>
    </lineage>
</organism>
<keyword evidence="3" id="KW-1185">Reference proteome</keyword>
<sequence>MTDIAKPGAKPSRAGWMRTLYQWHWISSALSLVGMLLFAVTGFTLNHASDIESRPRVVQRELTLPVALLPALASGALQGDAAVPAPVRDWLVRELDAELARDGSIEWSPEELYMALPRPGGDAWLRLDRQSGALEYENSDRGWLAYFNDLHKGRHAGRAWSLFIDVFAGACLLFCLTGLLILQQHAGRRPSTWPLVGAGLVLPVLLALLLVH</sequence>
<evidence type="ECO:0000313" key="2">
    <source>
        <dbReference type="EMBL" id="MEO3714425.1"/>
    </source>
</evidence>
<feature type="transmembrane region" description="Helical" evidence="1">
    <location>
        <begin position="162"/>
        <end position="181"/>
    </location>
</feature>